<dbReference type="PANTHER" id="PTHR35567:SF1">
    <property type="entry name" value="CONSERVED FUNGAL PROTEIN (AFU_ORTHOLOGUE AFUA_1G14230)"/>
    <property type="match status" value="1"/>
</dbReference>
<protein>
    <submittedName>
        <fullName evidence="2">Putative malate dehydrogenase protein</fullName>
    </submittedName>
</protein>
<dbReference type="Proteomes" id="UP000014074">
    <property type="component" value="Unassembled WGS sequence"/>
</dbReference>
<dbReference type="RefSeq" id="XP_007919086.1">
    <property type="nucleotide sequence ID" value="XM_007920895.1"/>
</dbReference>
<dbReference type="Pfam" id="PF11937">
    <property type="entry name" value="DUF3455"/>
    <property type="match status" value="1"/>
</dbReference>
<keyword evidence="3" id="KW-1185">Reference proteome</keyword>
<dbReference type="EMBL" id="KB933360">
    <property type="protein sequence ID" value="EON96170.1"/>
    <property type="molecule type" value="Genomic_DNA"/>
</dbReference>
<dbReference type="InterPro" id="IPR021851">
    <property type="entry name" value="DUF3455"/>
</dbReference>
<name>R8BA19_PHAM7</name>
<organism evidence="2 3">
    <name type="scientific">Phaeoacremonium minimum (strain UCR-PA7)</name>
    <name type="common">Esca disease fungus</name>
    <name type="synonym">Togninia minima</name>
    <dbReference type="NCBI Taxonomy" id="1286976"/>
    <lineage>
        <taxon>Eukaryota</taxon>
        <taxon>Fungi</taxon>
        <taxon>Dikarya</taxon>
        <taxon>Ascomycota</taxon>
        <taxon>Pezizomycotina</taxon>
        <taxon>Sordariomycetes</taxon>
        <taxon>Sordariomycetidae</taxon>
        <taxon>Togniniales</taxon>
        <taxon>Togniniaceae</taxon>
        <taxon>Phaeoacremonium</taxon>
    </lineage>
</organism>
<evidence type="ECO:0000313" key="2">
    <source>
        <dbReference type="EMBL" id="EON96170.1"/>
    </source>
</evidence>
<proteinExistence type="predicted"/>
<accession>R8BA19</accession>
<evidence type="ECO:0000313" key="3">
    <source>
        <dbReference type="Proteomes" id="UP000014074"/>
    </source>
</evidence>
<sequence>MRTSTFLLAAMGAINSALAAPTYPTFNVNAAMPGDLKQMTAYFNMLATKVQEGRSMSYAPVCDLSKAKQPTAPTSLPPPTAGLALKHVAIGRGTQNYTCDLTNATAVPVAVGAVATLFNASCVAATYPDVLNMLPRVSLSFNLTSDEQLPLTAQRLAPSNLIVSGKHFFTTTTTPFFNLDTTSMKLGEAPCAKNASVPAPADAQVGQLGEPAVAWLKLLTKDGATGNLQEVYRLNTAGGSPPASCKGMPATFERQYAAEYWFYQGKSS</sequence>
<feature type="signal peptide" evidence="1">
    <location>
        <begin position="1"/>
        <end position="19"/>
    </location>
</feature>
<feature type="chain" id="PRO_5004452459" evidence="1">
    <location>
        <begin position="20"/>
        <end position="268"/>
    </location>
</feature>
<dbReference type="AlphaFoldDB" id="R8BA19"/>
<dbReference type="PANTHER" id="PTHR35567">
    <property type="entry name" value="MALATE DEHYDROGENASE (AFU_ORTHOLOGUE AFUA_2G13800)"/>
    <property type="match status" value="1"/>
</dbReference>
<dbReference type="KEGG" id="tmn:UCRPA7_8381"/>
<evidence type="ECO:0000256" key="1">
    <source>
        <dbReference type="SAM" id="SignalP"/>
    </source>
</evidence>
<gene>
    <name evidence="2" type="ORF">UCRPA7_8381</name>
</gene>
<keyword evidence="1" id="KW-0732">Signal</keyword>
<dbReference type="GeneID" id="19329226"/>
<dbReference type="OrthoDB" id="1859733at2759"/>
<dbReference type="eggNOG" id="ENOG502S85Z">
    <property type="taxonomic scope" value="Eukaryota"/>
</dbReference>
<reference evidence="3" key="1">
    <citation type="journal article" date="2013" name="Genome Announc.">
        <title>Draft genome sequence of the ascomycete Phaeoacremonium aleophilum strain UCR-PA7, a causal agent of the esca disease complex in grapevines.</title>
        <authorList>
            <person name="Blanco-Ulate B."/>
            <person name="Rolshausen P."/>
            <person name="Cantu D."/>
        </authorList>
    </citation>
    <scope>NUCLEOTIDE SEQUENCE [LARGE SCALE GENOMIC DNA]</scope>
    <source>
        <strain evidence="3">UCR-PA7</strain>
    </source>
</reference>
<dbReference type="HOGENOM" id="CLU_067863_0_0_1"/>